<dbReference type="EC" id="2.2.1.1" evidence="2"/>
<organism evidence="2 3">
    <name type="scientific">Serratia odorifera</name>
    <dbReference type="NCBI Taxonomy" id="618"/>
    <lineage>
        <taxon>Bacteria</taxon>
        <taxon>Pseudomonadati</taxon>
        <taxon>Pseudomonadota</taxon>
        <taxon>Gammaproteobacteria</taxon>
        <taxon>Enterobacterales</taxon>
        <taxon>Yersiniaceae</taxon>
        <taxon>Serratia</taxon>
    </lineage>
</organism>
<dbReference type="PANTHER" id="PTHR43522">
    <property type="entry name" value="TRANSKETOLASE"/>
    <property type="match status" value="1"/>
</dbReference>
<dbReference type="GO" id="GO:0005829">
    <property type="term" value="C:cytosol"/>
    <property type="evidence" value="ECO:0007669"/>
    <property type="project" value="TreeGrafter"/>
</dbReference>
<dbReference type="SUPFAM" id="SSF52518">
    <property type="entry name" value="Thiamin diphosphate-binding fold (THDP-binding)"/>
    <property type="match status" value="1"/>
</dbReference>
<dbReference type="Pfam" id="PF00456">
    <property type="entry name" value="Transketolase_N"/>
    <property type="match status" value="1"/>
</dbReference>
<gene>
    <name evidence="2" type="primary">tktA_2</name>
    <name evidence="2" type="ORF">NCTC11214_02682</name>
</gene>
<dbReference type="Gene3D" id="3.40.50.970">
    <property type="match status" value="1"/>
</dbReference>
<sequence length="102" mass="10839">MTTASPSTATSEGWFTDDTAKRFEAYGWHVVRGVDGHDSDAIKAAIEEARRVSDKPSLLMCKTVIGFGSPNKAGTHDSHGAPLGEAEVAATPRTAGLEIRRL</sequence>
<dbReference type="GO" id="GO:0006098">
    <property type="term" value="P:pentose-phosphate shunt"/>
    <property type="evidence" value="ECO:0007669"/>
    <property type="project" value="TreeGrafter"/>
</dbReference>
<feature type="domain" description="Transketolase N-terminal" evidence="1">
    <location>
        <begin position="11"/>
        <end position="98"/>
    </location>
</feature>
<keyword evidence="2" id="KW-0808">Transferase</keyword>
<proteinExistence type="predicted"/>
<dbReference type="GO" id="GO:0004802">
    <property type="term" value="F:transketolase activity"/>
    <property type="evidence" value="ECO:0007669"/>
    <property type="project" value="UniProtKB-EC"/>
</dbReference>
<dbReference type="Proteomes" id="UP000281391">
    <property type="component" value="Chromosome"/>
</dbReference>
<dbReference type="PANTHER" id="PTHR43522:SF2">
    <property type="entry name" value="TRANSKETOLASE 1-RELATED"/>
    <property type="match status" value="1"/>
</dbReference>
<evidence type="ECO:0000313" key="2">
    <source>
        <dbReference type="EMBL" id="VDZ58138.1"/>
    </source>
</evidence>
<name>A0A447KSA9_SEROD</name>
<dbReference type="AlphaFoldDB" id="A0A447KSA9"/>
<dbReference type="KEGG" id="sof:NCTC11214_02682"/>
<dbReference type="InterPro" id="IPR033247">
    <property type="entry name" value="Transketolase_fam"/>
</dbReference>
<evidence type="ECO:0000313" key="3">
    <source>
        <dbReference type="Proteomes" id="UP000281391"/>
    </source>
</evidence>
<protein>
    <submittedName>
        <fullName evidence="2">Transketolase 1</fullName>
        <ecNumber evidence="2">2.2.1.1</ecNumber>
    </submittedName>
</protein>
<evidence type="ECO:0000259" key="1">
    <source>
        <dbReference type="Pfam" id="PF00456"/>
    </source>
</evidence>
<accession>A0A447KSA9</accession>
<dbReference type="EMBL" id="LR134117">
    <property type="protein sequence ID" value="VDZ58138.1"/>
    <property type="molecule type" value="Genomic_DNA"/>
</dbReference>
<dbReference type="InterPro" id="IPR005474">
    <property type="entry name" value="Transketolase_N"/>
</dbReference>
<reference evidence="2 3" key="1">
    <citation type="submission" date="2018-12" db="EMBL/GenBank/DDBJ databases">
        <authorList>
            <consortium name="Pathogen Informatics"/>
        </authorList>
    </citation>
    <scope>NUCLEOTIDE SEQUENCE [LARGE SCALE GENOMIC DNA]</scope>
    <source>
        <strain evidence="2 3">NCTC11214</strain>
    </source>
</reference>
<dbReference type="InterPro" id="IPR029061">
    <property type="entry name" value="THDP-binding"/>
</dbReference>